<accession>E6LJ27</accession>
<comment type="caution">
    <text evidence="4">The sequence shown here is derived from an EMBL/GenBank/DDBJ whole genome shotgun (WGS) entry which is preliminary data.</text>
</comment>
<feature type="coiled-coil region" evidence="2">
    <location>
        <begin position="1"/>
        <end position="28"/>
    </location>
</feature>
<dbReference type="InterPro" id="IPR001584">
    <property type="entry name" value="Integrase_cat-core"/>
</dbReference>
<gene>
    <name evidence="4" type="ORF">HMPREF9088_2367</name>
</gene>
<dbReference type="EMBL" id="AEPV01000125">
    <property type="protein sequence ID" value="EFU72797.1"/>
    <property type="molecule type" value="Genomic_DNA"/>
</dbReference>
<evidence type="ECO:0000256" key="1">
    <source>
        <dbReference type="ARBA" id="ARBA00002286"/>
    </source>
</evidence>
<name>E6LJ27_ENTI1</name>
<evidence type="ECO:0000259" key="3">
    <source>
        <dbReference type="PROSITE" id="PS50994"/>
    </source>
</evidence>
<organism evidence="4 5">
    <name type="scientific">Enterococcus italicus (strain DSM 15952 / CCUG 50447 / LMG 22039 / TP 1.5)</name>
    <dbReference type="NCBI Taxonomy" id="888064"/>
    <lineage>
        <taxon>Bacteria</taxon>
        <taxon>Bacillati</taxon>
        <taxon>Bacillota</taxon>
        <taxon>Bacilli</taxon>
        <taxon>Lactobacillales</taxon>
        <taxon>Enterococcaceae</taxon>
        <taxon>Enterococcus</taxon>
    </lineage>
</organism>
<proteinExistence type="predicted"/>
<dbReference type="PANTHER" id="PTHR46889:SF4">
    <property type="entry name" value="TRANSPOSASE INSO FOR INSERTION SEQUENCE ELEMENT IS911B-RELATED"/>
    <property type="match status" value="1"/>
</dbReference>
<dbReference type="eggNOG" id="COG2801">
    <property type="taxonomic scope" value="Bacteria"/>
</dbReference>
<dbReference type="NCBIfam" id="NF033516">
    <property type="entry name" value="transpos_IS3"/>
    <property type="match status" value="1"/>
</dbReference>
<dbReference type="Pfam" id="PF00665">
    <property type="entry name" value="rve"/>
    <property type="match status" value="1"/>
</dbReference>
<dbReference type="SUPFAM" id="SSF53098">
    <property type="entry name" value="Ribonuclease H-like"/>
    <property type="match status" value="1"/>
</dbReference>
<sequence length="222" mass="25708">MEELQKQVHQLQIEKALLEGAAELLKKEKGINLLYLSNQEKTILIDAQRNRFTLKELLQQLKLSKSSNFYQKKAREKPDKYVEECQLIMTIFNSNFCAYGYRRIHQALKNMGKSLSEKVIRRLMLEENLMIKFSKRKKYSSYVGEITPAQLNLLNRNFKAEKPNEKWLTDITELKIPAGKVYLSPLVDCYDGAIISWTIGTKPDSELVNTMLDTGIATLQDQ</sequence>
<dbReference type="InterPro" id="IPR012337">
    <property type="entry name" value="RNaseH-like_sf"/>
</dbReference>
<dbReference type="InterPro" id="IPR048020">
    <property type="entry name" value="Transpos_IS3"/>
</dbReference>
<evidence type="ECO:0000256" key="2">
    <source>
        <dbReference type="SAM" id="Coils"/>
    </source>
</evidence>
<dbReference type="AlphaFoldDB" id="E6LJ27"/>
<dbReference type="PANTHER" id="PTHR46889">
    <property type="entry name" value="TRANSPOSASE INSF FOR INSERTION SEQUENCE IS3B-RELATED"/>
    <property type="match status" value="1"/>
</dbReference>
<dbReference type="InterPro" id="IPR050900">
    <property type="entry name" value="Transposase_IS3/IS150/IS904"/>
</dbReference>
<comment type="function">
    <text evidence="1">Involved in the transposition of the insertion sequence.</text>
</comment>
<reference evidence="4 5" key="1">
    <citation type="submission" date="2010-12" db="EMBL/GenBank/DDBJ databases">
        <authorList>
            <person name="Muzny D."/>
            <person name="Qin X."/>
            <person name="Deng J."/>
            <person name="Jiang H."/>
            <person name="Liu Y."/>
            <person name="Qu J."/>
            <person name="Song X.-Z."/>
            <person name="Zhang L."/>
            <person name="Thornton R."/>
            <person name="Coyle M."/>
            <person name="Francisco L."/>
            <person name="Jackson L."/>
            <person name="Javaid M."/>
            <person name="Korchina V."/>
            <person name="Kovar C."/>
            <person name="Mata R."/>
            <person name="Mathew T."/>
            <person name="Ngo R."/>
            <person name="Nguyen L."/>
            <person name="Nguyen N."/>
            <person name="Okwuonu G."/>
            <person name="Ongeri F."/>
            <person name="Pham C."/>
            <person name="Simmons D."/>
            <person name="Wilczek-Boney K."/>
            <person name="Hale W."/>
            <person name="Jakkamsetti A."/>
            <person name="Pham P."/>
            <person name="Ruth R."/>
            <person name="San Lucas F."/>
            <person name="Warren J."/>
            <person name="Zhang J."/>
            <person name="Zhao Z."/>
            <person name="Zhou C."/>
            <person name="Zhu D."/>
            <person name="Lee S."/>
            <person name="Bess C."/>
            <person name="Blankenburg K."/>
            <person name="Forbes L."/>
            <person name="Fu Q."/>
            <person name="Gubbala S."/>
            <person name="Hirani K."/>
            <person name="Jayaseelan J.C."/>
            <person name="Lara F."/>
            <person name="Munidasa M."/>
            <person name="Palculict T."/>
            <person name="Patil S."/>
            <person name="Pu L.-L."/>
            <person name="Saada N."/>
            <person name="Tang L."/>
            <person name="Weissenberger G."/>
            <person name="Zhu Y."/>
            <person name="Hemphill L."/>
            <person name="Shang Y."/>
            <person name="Youmans B."/>
            <person name="Ayvaz T."/>
            <person name="Ross M."/>
            <person name="Santibanez J."/>
            <person name="Aqrawi P."/>
            <person name="Gross S."/>
            <person name="Joshi V."/>
            <person name="Fowler G."/>
            <person name="Nazareth L."/>
            <person name="Reid J."/>
            <person name="Worley K."/>
            <person name="Petrosino J."/>
            <person name="Highlander S."/>
            <person name="Gibbs R."/>
        </authorList>
    </citation>
    <scope>NUCLEOTIDE SEQUENCE [LARGE SCALE GENOMIC DNA]</scope>
    <source>
        <strain evidence="5">DSM 15952 / CCUG 50447 / LMG 22039 / TP 1.5</strain>
    </source>
</reference>
<keyword evidence="5" id="KW-1185">Reference proteome</keyword>
<protein>
    <recommendedName>
        <fullName evidence="3">Integrase catalytic domain-containing protein</fullName>
    </recommendedName>
</protein>
<feature type="domain" description="Integrase catalytic" evidence="3">
    <location>
        <begin position="159"/>
        <end position="222"/>
    </location>
</feature>
<evidence type="ECO:0000313" key="5">
    <source>
        <dbReference type="Proteomes" id="UP000010296"/>
    </source>
</evidence>
<keyword evidence="2" id="KW-0175">Coiled coil</keyword>
<dbReference type="Pfam" id="PF13276">
    <property type="entry name" value="HTH_21"/>
    <property type="match status" value="1"/>
</dbReference>
<evidence type="ECO:0000313" key="4">
    <source>
        <dbReference type="EMBL" id="EFU72797.1"/>
    </source>
</evidence>
<dbReference type="STRING" id="888064.HMPREF9088_2367"/>
<dbReference type="HOGENOM" id="CLU_027402_21_0_9"/>
<dbReference type="PROSITE" id="PS50994">
    <property type="entry name" value="INTEGRASE"/>
    <property type="match status" value="1"/>
</dbReference>
<dbReference type="Proteomes" id="UP000010296">
    <property type="component" value="Unassembled WGS sequence"/>
</dbReference>
<dbReference type="GO" id="GO:0015074">
    <property type="term" value="P:DNA integration"/>
    <property type="evidence" value="ECO:0007669"/>
    <property type="project" value="InterPro"/>
</dbReference>
<dbReference type="InterPro" id="IPR025948">
    <property type="entry name" value="HTH-like_dom"/>
</dbReference>